<dbReference type="Gene3D" id="1.25.40.420">
    <property type="match status" value="1"/>
</dbReference>
<comment type="caution">
    <text evidence="1">The sequence shown here is derived from an EMBL/GenBank/DDBJ whole genome shotgun (WGS) entry which is preliminary data.</text>
</comment>
<reference evidence="1" key="1">
    <citation type="submission" date="2020-08" db="EMBL/GenBank/DDBJ databases">
        <title>Multicomponent nature underlies the extraordinary mechanical properties of spider dragline silk.</title>
        <authorList>
            <person name="Kono N."/>
            <person name="Nakamura H."/>
            <person name="Mori M."/>
            <person name="Yoshida Y."/>
            <person name="Ohtoshi R."/>
            <person name="Malay A.D."/>
            <person name="Moran D.A.P."/>
            <person name="Tomita M."/>
            <person name="Numata K."/>
            <person name="Arakawa K."/>
        </authorList>
    </citation>
    <scope>NUCLEOTIDE SEQUENCE</scope>
</reference>
<dbReference type="Proteomes" id="UP000886998">
    <property type="component" value="Unassembled WGS sequence"/>
</dbReference>
<name>A0A8X6WMD9_9ARAC</name>
<dbReference type="AlphaFoldDB" id="A0A8X6WMD9"/>
<protein>
    <submittedName>
        <fullName evidence="1">Uncharacterized protein</fullName>
    </submittedName>
</protein>
<evidence type="ECO:0000313" key="2">
    <source>
        <dbReference type="Proteomes" id="UP000886998"/>
    </source>
</evidence>
<keyword evidence="2" id="KW-1185">Reference proteome</keyword>
<proteinExistence type="predicted"/>
<evidence type="ECO:0000313" key="1">
    <source>
        <dbReference type="EMBL" id="GFY37734.1"/>
    </source>
</evidence>
<organism evidence="1 2">
    <name type="scientific">Trichonephila inaurata madagascariensis</name>
    <dbReference type="NCBI Taxonomy" id="2747483"/>
    <lineage>
        <taxon>Eukaryota</taxon>
        <taxon>Metazoa</taxon>
        <taxon>Ecdysozoa</taxon>
        <taxon>Arthropoda</taxon>
        <taxon>Chelicerata</taxon>
        <taxon>Arachnida</taxon>
        <taxon>Araneae</taxon>
        <taxon>Araneomorphae</taxon>
        <taxon>Entelegynae</taxon>
        <taxon>Araneoidea</taxon>
        <taxon>Nephilidae</taxon>
        <taxon>Trichonephila</taxon>
        <taxon>Trichonephila inaurata</taxon>
    </lineage>
</organism>
<accession>A0A8X6WMD9</accession>
<gene>
    <name evidence="1" type="ORF">TNIN_398941</name>
</gene>
<dbReference type="OrthoDB" id="6359816at2759"/>
<dbReference type="EMBL" id="BMAV01000439">
    <property type="protein sequence ID" value="GFY37734.1"/>
    <property type="molecule type" value="Genomic_DNA"/>
</dbReference>
<sequence>MFSTVQGLVHEGKSGRMCARGRPGRRHSPMLAPLLVHGRAWSPLKTLHCPIHADKNEDDDLKKTVQNFIVEHGKGIVNSDAWEKLMKTHIKLAVDTLVLTFK</sequence>